<gene>
    <name evidence="2" type="ORF">FSB_LOCUS28713</name>
</gene>
<dbReference type="AlphaFoldDB" id="A0A2N9GNB6"/>
<sequence>MDFAYQGKHPPAKLVSMATASHAAQASEYWLTAVSSTDRLTPNLGESFNPKSDGDSDQVSIGNGQAIPITHIGHTYGQGALQTKSEQGLYPIHTALASICQIVN</sequence>
<reference evidence="2" key="1">
    <citation type="submission" date="2018-02" db="EMBL/GenBank/DDBJ databases">
        <authorList>
            <person name="Cohen D.B."/>
            <person name="Kent A.D."/>
        </authorList>
    </citation>
    <scope>NUCLEOTIDE SEQUENCE</scope>
</reference>
<name>A0A2N9GNB6_FAGSY</name>
<proteinExistence type="predicted"/>
<organism evidence="2">
    <name type="scientific">Fagus sylvatica</name>
    <name type="common">Beechnut</name>
    <dbReference type="NCBI Taxonomy" id="28930"/>
    <lineage>
        <taxon>Eukaryota</taxon>
        <taxon>Viridiplantae</taxon>
        <taxon>Streptophyta</taxon>
        <taxon>Embryophyta</taxon>
        <taxon>Tracheophyta</taxon>
        <taxon>Spermatophyta</taxon>
        <taxon>Magnoliopsida</taxon>
        <taxon>eudicotyledons</taxon>
        <taxon>Gunneridae</taxon>
        <taxon>Pentapetalae</taxon>
        <taxon>rosids</taxon>
        <taxon>fabids</taxon>
        <taxon>Fagales</taxon>
        <taxon>Fagaceae</taxon>
        <taxon>Fagus</taxon>
    </lineage>
</organism>
<dbReference type="EMBL" id="OIVN01002124">
    <property type="protein sequence ID" value="SPD00831.1"/>
    <property type="molecule type" value="Genomic_DNA"/>
</dbReference>
<evidence type="ECO:0000313" key="2">
    <source>
        <dbReference type="EMBL" id="SPD00831.1"/>
    </source>
</evidence>
<evidence type="ECO:0000256" key="1">
    <source>
        <dbReference type="SAM" id="MobiDB-lite"/>
    </source>
</evidence>
<accession>A0A2N9GNB6</accession>
<protein>
    <submittedName>
        <fullName evidence="2">Uncharacterized protein</fullName>
    </submittedName>
</protein>
<feature type="region of interest" description="Disordered" evidence="1">
    <location>
        <begin position="41"/>
        <end position="63"/>
    </location>
</feature>
<feature type="compositionally biased region" description="Polar residues" evidence="1">
    <location>
        <begin position="41"/>
        <end position="50"/>
    </location>
</feature>